<evidence type="ECO:0000313" key="4">
    <source>
        <dbReference type="EMBL" id="JAB57573.1"/>
    </source>
</evidence>
<proteinExistence type="evidence at transcript level"/>
<dbReference type="GO" id="GO:0000423">
    <property type="term" value="P:mitophagy"/>
    <property type="evidence" value="ECO:0007669"/>
    <property type="project" value="TreeGrafter"/>
</dbReference>
<feature type="coiled-coil region" evidence="2">
    <location>
        <begin position="133"/>
        <end position="160"/>
    </location>
</feature>
<evidence type="ECO:0000256" key="1">
    <source>
        <dbReference type="ARBA" id="ARBA00023054"/>
    </source>
</evidence>
<dbReference type="GO" id="GO:0005776">
    <property type="term" value="C:autophagosome"/>
    <property type="evidence" value="ECO:0007669"/>
    <property type="project" value="TreeGrafter"/>
</dbReference>
<dbReference type="GO" id="GO:0097629">
    <property type="term" value="C:extrinsic component of omegasome membrane"/>
    <property type="evidence" value="ECO:0007669"/>
    <property type="project" value="TreeGrafter"/>
</dbReference>
<dbReference type="GO" id="GO:0035014">
    <property type="term" value="F:phosphatidylinositol 3-kinase regulator activity"/>
    <property type="evidence" value="ECO:0007669"/>
    <property type="project" value="TreeGrafter"/>
</dbReference>
<dbReference type="GO" id="GO:0009267">
    <property type="term" value="P:cellular response to starvation"/>
    <property type="evidence" value="ECO:0007669"/>
    <property type="project" value="TreeGrafter"/>
</dbReference>
<feature type="coiled-coil region" evidence="2">
    <location>
        <begin position="35"/>
        <end position="86"/>
    </location>
</feature>
<dbReference type="GO" id="GO:0097632">
    <property type="term" value="C:extrinsic component of phagophore assembly site membrane"/>
    <property type="evidence" value="ECO:0007669"/>
    <property type="project" value="TreeGrafter"/>
</dbReference>
<name>U5EXY2_9DIPT</name>
<dbReference type="GO" id="GO:0000045">
    <property type="term" value="P:autophagosome assembly"/>
    <property type="evidence" value="ECO:0007669"/>
    <property type="project" value="TreeGrafter"/>
</dbReference>
<organism evidence="4">
    <name type="scientific">Corethrella appendiculata</name>
    <dbReference type="NCBI Taxonomy" id="1370023"/>
    <lineage>
        <taxon>Eukaryota</taxon>
        <taxon>Metazoa</taxon>
        <taxon>Ecdysozoa</taxon>
        <taxon>Arthropoda</taxon>
        <taxon>Hexapoda</taxon>
        <taxon>Insecta</taxon>
        <taxon>Pterygota</taxon>
        <taxon>Neoptera</taxon>
        <taxon>Endopterygota</taxon>
        <taxon>Diptera</taxon>
        <taxon>Nematocera</taxon>
        <taxon>Culicoidea</taxon>
        <taxon>Chaoboridae</taxon>
        <taxon>Corethrella</taxon>
    </lineage>
</organism>
<dbReference type="GO" id="GO:0016240">
    <property type="term" value="P:autophagosome membrane docking"/>
    <property type="evidence" value="ECO:0007669"/>
    <property type="project" value="TreeGrafter"/>
</dbReference>
<dbReference type="AlphaFoldDB" id="U5EXY2"/>
<sequence>KCPCCSYAKRNYFVCVHCIRKGDFYHSSHHLSEKFNEKQQKYLNLKSAHRNLEQKFEKCLQKFILLENLKTEIKDKNRNIEWLNKIIKIKRENIHKQNELKRNLSESNRLLRIKLPKYEDKVKKLEDYVFGKIDEQLKRRDEYNQKVNQLKRIRQNSIEQLTKYIFPLSQAITRSEGSSSSQSESEQSKETISELSEATRTHYVRGKWVLQDSFAELQRIIVAPSLPSNGDYSLYNDWIIATRKESSGASGTSGTANTNSISSIELLPNHNPAYRISAALTYTTQLLQILSFYLDIRLPYKVCYSDFCTTDMSEILFSRKVARLNANILYLCYTQKCKLRLLQPTHTLENLQFMLNVKNIGELGRVGHVDVSNCLTESVDYQLAQLVDVNADFESDDENNLPLEWETVPNISHLSGNIPQITAHHHRYNQNPTAATSLYTSALSSVTSFWRGWTGGNR</sequence>
<dbReference type="PANTHER" id="PTHR13664:SF0">
    <property type="entry name" value="BECLIN 1-ASSOCIATED AUTOPHAGY-RELATED KEY REGULATOR"/>
    <property type="match status" value="1"/>
</dbReference>
<dbReference type="PANTHER" id="PTHR13664">
    <property type="entry name" value="BECLIN 1-ASSOCIATED AUTOPHAGY-RELATED KEY REGULATOR"/>
    <property type="match status" value="1"/>
</dbReference>
<dbReference type="Pfam" id="PF10186">
    <property type="entry name" value="ATG14"/>
    <property type="match status" value="1"/>
</dbReference>
<dbReference type="GO" id="GO:0043495">
    <property type="term" value="F:protein-membrane adaptor activity"/>
    <property type="evidence" value="ECO:0007669"/>
    <property type="project" value="TreeGrafter"/>
</dbReference>
<dbReference type="InterPro" id="IPR018791">
    <property type="entry name" value="UV_resistance/autophagy_Atg14"/>
</dbReference>
<dbReference type="EMBL" id="GANO01002298">
    <property type="protein sequence ID" value="JAB57573.1"/>
    <property type="molecule type" value="mRNA"/>
</dbReference>
<evidence type="ECO:0000256" key="2">
    <source>
        <dbReference type="SAM" id="Coils"/>
    </source>
</evidence>
<keyword evidence="1 2" id="KW-0175">Coiled coil</keyword>
<reference evidence="4" key="1">
    <citation type="journal article" date="2014" name="Insect Biochem. Mol. Biol.">
        <title>An insight into the sialome of the frog biting fly, Corethrella appendiculata.</title>
        <authorList>
            <person name="Ribeiro J.M.C."/>
            <person name="Chagas A.C."/>
            <person name="Pham V.M."/>
            <person name="Lounibos L.P."/>
            <person name="Calvo E."/>
        </authorList>
    </citation>
    <scope>NUCLEOTIDE SEQUENCE</scope>
    <source>
        <tissue evidence="4">Salivary glands</tissue>
    </source>
</reference>
<evidence type="ECO:0000256" key="3">
    <source>
        <dbReference type="SAM" id="MobiDB-lite"/>
    </source>
</evidence>
<feature type="compositionally biased region" description="Low complexity" evidence="3">
    <location>
        <begin position="175"/>
        <end position="185"/>
    </location>
</feature>
<evidence type="ECO:0008006" key="5">
    <source>
        <dbReference type="Google" id="ProtNLM"/>
    </source>
</evidence>
<feature type="non-terminal residue" evidence="4">
    <location>
        <position position="1"/>
    </location>
</feature>
<protein>
    <recommendedName>
        <fullName evidence="5">Beclin 1-associated autophagy-related key regulator</fullName>
    </recommendedName>
</protein>
<dbReference type="GO" id="GO:0035032">
    <property type="term" value="C:phosphatidylinositol 3-kinase complex, class III"/>
    <property type="evidence" value="ECO:0007669"/>
    <property type="project" value="TreeGrafter"/>
</dbReference>
<accession>U5EXY2</accession>
<feature type="region of interest" description="Disordered" evidence="3">
    <location>
        <begin position="175"/>
        <end position="194"/>
    </location>
</feature>